<gene>
    <name evidence="1" type="ORF">ARMSODRAFT_1061261</name>
</gene>
<keyword evidence="2" id="KW-1185">Reference proteome</keyword>
<evidence type="ECO:0000313" key="2">
    <source>
        <dbReference type="Proteomes" id="UP000218334"/>
    </source>
</evidence>
<evidence type="ECO:0000313" key="1">
    <source>
        <dbReference type="EMBL" id="PBK62532.1"/>
    </source>
</evidence>
<reference evidence="2" key="1">
    <citation type="journal article" date="2017" name="Nat. Ecol. Evol.">
        <title>Genome expansion and lineage-specific genetic innovations in the forest pathogenic fungi Armillaria.</title>
        <authorList>
            <person name="Sipos G."/>
            <person name="Prasanna A.N."/>
            <person name="Walter M.C."/>
            <person name="O'Connor E."/>
            <person name="Balint B."/>
            <person name="Krizsan K."/>
            <person name="Kiss B."/>
            <person name="Hess J."/>
            <person name="Varga T."/>
            <person name="Slot J."/>
            <person name="Riley R."/>
            <person name="Boka B."/>
            <person name="Rigling D."/>
            <person name="Barry K."/>
            <person name="Lee J."/>
            <person name="Mihaltcheva S."/>
            <person name="LaButti K."/>
            <person name="Lipzen A."/>
            <person name="Waldron R."/>
            <person name="Moloney N.M."/>
            <person name="Sperisen C."/>
            <person name="Kredics L."/>
            <person name="Vagvoelgyi C."/>
            <person name="Patrignani A."/>
            <person name="Fitzpatrick D."/>
            <person name="Nagy I."/>
            <person name="Doyle S."/>
            <person name="Anderson J.B."/>
            <person name="Grigoriev I.V."/>
            <person name="Gueldener U."/>
            <person name="Muensterkoetter M."/>
            <person name="Nagy L.G."/>
        </authorList>
    </citation>
    <scope>NUCLEOTIDE SEQUENCE [LARGE SCALE GENOMIC DNA]</scope>
    <source>
        <strain evidence="2">28-4</strain>
    </source>
</reference>
<organism evidence="1 2">
    <name type="scientific">Armillaria solidipes</name>
    <dbReference type="NCBI Taxonomy" id="1076256"/>
    <lineage>
        <taxon>Eukaryota</taxon>
        <taxon>Fungi</taxon>
        <taxon>Dikarya</taxon>
        <taxon>Basidiomycota</taxon>
        <taxon>Agaricomycotina</taxon>
        <taxon>Agaricomycetes</taxon>
        <taxon>Agaricomycetidae</taxon>
        <taxon>Agaricales</taxon>
        <taxon>Marasmiineae</taxon>
        <taxon>Physalacriaceae</taxon>
        <taxon>Armillaria</taxon>
    </lineage>
</organism>
<name>A0A2H3B673_9AGAR</name>
<dbReference type="EMBL" id="KZ293465">
    <property type="protein sequence ID" value="PBK62532.1"/>
    <property type="molecule type" value="Genomic_DNA"/>
</dbReference>
<proteinExistence type="predicted"/>
<protein>
    <submittedName>
        <fullName evidence="1">Uncharacterized protein</fullName>
    </submittedName>
</protein>
<accession>A0A2H3B673</accession>
<dbReference type="Proteomes" id="UP000218334">
    <property type="component" value="Unassembled WGS sequence"/>
</dbReference>
<sequence>MWLTPDEYSYELCPDDGLPSLLDLIHRSQCSLTSLELNNVIFTDLLIDVLHLTPRVQILKISFRSNQAAQAFLPLVRNLDIAIEDLFMEEPCSFVDHTFFDMVHSRWNSGVLKVIKLNVSEPGADVTWDLTLEHITEFRGLKDDGLDIEVAVSRRGSGPGGRPTQESYARLHSPEYDGKLPYIVSPGTTGRQILPNWADTTSQKGLLRVTNYWELHFTGSRYALRELTVEIEQYYQPIFHPSLVRFCLGYWRTVVPARSPKKERARFDAQNGIPRTIFFLSNICQIFFHVAQVPAGSAISSVTYGADGWTKGRDFSTSVKLPTD</sequence>
<dbReference type="AlphaFoldDB" id="A0A2H3B673"/>